<comment type="subcellular location">
    <subcellularLocation>
        <location evidence="1">Cell membrane</location>
        <topology evidence="1">Multi-pass membrane protein</topology>
    </subcellularLocation>
</comment>
<dbReference type="Pfam" id="PF00482">
    <property type="entry name" value="T2SSF"/>
    <property type="match status" value="2"/>
</dbReference>
<evidence type="ECO:0000256" key="3">
    <source>
        <dbReference type="ARBA" id="ARBA00022475"/>
    </source>
</evidence>
<evidence type="ECO:0000256" key="6">
    <source>
        <dbReference type="ARBA" id="ARBA00023136"/>
    </source>
</evidence>
<dbReference type="RefSeq" id="WP_128345057.1">
    <property type="nucleotide sequence ID" value="NZ_CAWOMG010000244.1"/>
</dbReference>
<proteinExistence type="inferred from homology"/>
<dbReference type="PANTHER" id="PTHR30012:SF0">
    <property type="entry name" value="TYPE II SECRETION SYSTEM PROTEIN F-RELATED"/>
    <property type="match status" value="1"/>
</dbReference>
<keyword evidence="5" id="KW-1133">Transmembrane helix</keyword>
<keyword evidence="6" id="KW-0472">Membrane</keyword>
<organism evidence="7 8">
    <name type="scientific">Aeromonas caviae</name>
    <name type="common">Aeromonas punctata</name>
    <dbReference type="NCBI Taxonomy" id="648"/>
    <lineage>
        <taxon>Bacteria</taxon>
        <taxon>Pseudomonadati</taxon>
        <taxon>Pseudomonadota</taxon>
        <taxon>Gammaproteobacteria</taxon>
        <taxon>Aeromonadales</taxon>
        <taxon>Aeromonadaceae</taxon>
        <taxon>Aeromonas</taxon>
    </lineage>
</organism>
<dbReference type="InterPro" id="IPR018076">
    <property type="entry name" value="T2SS_GspF_dom"/>
</dbReference>
<dbReference type="EMBL" id="JAOCIZ010000128">
    <property type="protein sequence ID" value="MDH1507514.1"/>
    <property type="molecule type" value="Genomic_DNA"/>
</dbReference>
<keyword evidence="3" id="KW-1003">Cell membrane</keyword>
<dbReference type="InterPro" id="IPR003004">
    <property type="entry name" value="GspF/PilC"/>
</dbReference>
<evidence type="ECO:0000256" key="2">
    <source>
        <dbReference type="ARBA" id="ARBA00005745"/>
    </source>
</evidence>
<evidence type="ECO:0000313" key="8">
    <source>
        <dbReference type="Proteomes" id="UP001161704"/>
    </source>
</evidence>
<name>A0A443XAF9_AERCA</name>
<dbReference type="PANTHER" id="PTHR30012">
    <property type="entry name" value="GENERAL SECRETION PATHWAY PROTEIN"/>
    <property type="match status" value="1"/>
</dbReference>
<evidence type="ECO:0000256" key="5">
    <source>
        <dbReference type="ARBA" id="ARBA00022989"/>
    </source>
</evidence>
<keyword evidence="4" id="KW-0812">Transmembrane</keyword>
<comment type="caution">
    <text evidence="7">The sequence shown here is derived from an EMBL/GenBank/DDBJ whole genome shotgun (WGS) entry which is preliminary data.</text>
</comment>
<comment type="similarity">
    <text evidence="2">Belongs to the GSP F family.</text>
</comment>
<dbReference type="Gene3D" id="1.20.81.30">
    <property type="entry name" value="Type II secretion system (T2SS), domain F"/>
    <property type="match status" value="2"/>
</dbReference>
<dbReference type="InterPro" id="IPR042094">
    <property type="entry name" value="T2SS_GspF_sf"/>
</dbReference>
<protein>
    <submittedName>
        <fullName evidence="7">Type II secretion system F family protein</fullName>
    </submittedName>
</protein>
<evidence type="ECO:0000256" key="1">
    <source>
        <dbReference type="ARBA" id="ARBA00004651"/>
    </source>
</evidence>
<sequence length="345" mass="37970">MNLDILSKTWLQLVFFKTDQIEFLEDFKELINSGIDEKDICINLVEFGSPSAKALAGDMLMAIRNGRPVTSGMQGWFSPIIISTIAAGQETGDIDMGLDVGINTIRDASGLTLDILNAVKYPAVMIVALLTVAGGPSYEYMLDMQNRLPLYKWGGISQAAWSLAEFSHNWMFFLMCLAITSLISLMWMLPNFPYRESLDNSIVFKQYRDLNAIAVLASVSSLMRAGVGINDCMSIIGQGSSRWLRAKIQKIKLKIASGKKNYGDVFDVGLLGQVEIQRIKILSNSEDIPSVLMQSSIRQRRRLKKQIVSLGKLANLLTMMAAGCGMAILAGGTYLVVAQSARVAY</sequence>
<evidence type="ECO:0000313" key="7">
    <source>
        <dbReference type="EMBL" id="MDH1507514.1"/>
    </source>
</evidence>
<reference evidence="7" key="1">
    <citation type="submission" date="2022-09" db="EMBL/GenBank/DDBJ databases">
        <title>Intensive care unit water sources are persistently colonized with multi-drug resistant bacteria and are the site of extensive horizontal gene transfer of antibiotic resistance genes.</title>
        <authorList>
            <person name="Diorio-Toth L."/>
        </authorList>
    </citation>
    <scope>NUCLEOTIDE SEQUENCE</scope>
    <source>
        <strain evidence="7">GD03710</strain>
    </source>
</reference>
<gene>
    <name evidence="7" type="ORF">N5I20_20945</name>
</gene>
<dbReference type="GO" id="GO:0005886">
    <property type="term" value="C:plasma membrane"/>
    <property type="evidence" value="ECO:0007669"/>
    <property type="project" value="UniProtKB-SubCell"/>
</dbReference>
<dbReference type="Proteomes" id="UP001161704">
    <property type="component" value="Unassembled WGS sequence"/>
</dbReference>
<evidence type="ECO:0000256" key="4">
    <source>
        <dbReference type="ARBA" id="ARBA00022692"/>
    </source>
</evidence>
<dbReference type="AlphaFoldDB" id="A0A443XAF9"/>
<accession>A0A443XAF9</accession>